<evidence type="ECO:0000313" key="3">
    <source>
        <dbReference type="EMBL" id="KFG46773.1"/>
    </source>
</evidence>
<feature type="compositionally biased region" description="Acidic residues" evidence="1">
    <location>
        <begin position="121"/>
        <end position="130"/>
    </location>
</feature>
<feature type="region of interest" description="Disordered" evidence="1">
    <location>
        <begin position="243"/>
        <end position="280"/>
    </location>
</feature>
<dbReference type="AlphaFoldDB" id="A0A086KQV5"/>
<organism evidence="3 4">
    <name type="scientific">Toxoplasma gondii GAB2-2007-GAL-DOM2</name>
    <dbReference type="NCBI Taxonomy" id="1130820"/>
    <lineage>
        <taxon>Eukaryota</taxon>
        <taxon>Sar</taxon>
        <taxon>Alveolata</taxon>
        <taxon>Apicomplexa</taxon>
        <taxon>Conoidasida</taxon>
        <taxon>Coccidia</taxon>
        <taxon>Eucoccidiorida</taxon>
        <taxon>Eimeriorina</taxon>
        <taxon>Sarcocystidae</taxon>
        <taxon>Toxoplasma</taxon>
    </lineage>
</organism>
<dbReference type="VEuPathDB" id="ToxoDB:TGDOM2_247440"/>
<proteinExistence type="predicted"/>
<name>A0A086KQV5_TOXGO</name>
<evidence type="ECO:0000313" key="4">
    <source>
        <dbReference type="Proteomes" id="UP000028837"/>
    </source>
</evidence>
<feature type="transmembrane region" description="Helical" evidence="2">
    <location>
        <begin position="304"/>
        <end position="323"/>
    </location>
</feature>
<reference evidence="3 4" key="1">
    <citation type="submission" date="2014-02" db="EMBL/GenBank/DDBJ databases">
        <authorList>
            <person name="Sibley D."/>
            <person name="Venepally P."/>
            <person name="Karamycheva S."/>
            <person name="Hadjithomas M."/>
            <person name="Khan A."/>
            <person name="Brunk B."/>
            <person name="Roos D."/>
            <person name="Caler E."/>
            <person name="Lorenzi H."/>
        </authorList>
    </citation>
    <scope>NUCLEOTIDE SEQUENCE [LARGE SCALE GENOMIC DNA]</scope>
    <source>
        <strain evidence="3 4">GAB2-2007-GAL-DOM2</strain>
    </source>
</reference>
<keyword evidence="2" id="KW-0472">Membrane</keyword>
<accession>A0A086KQV5</accession>
<keyword evidence="2 3" id="KW-0812">Transmembrane</keyword>
<evidence type="ECO:0000256" key="1">
    <source>
        <dbReference type="SAM" id="MobiDB-lite"/>
    </source>
</evidence>
<sequence length="378" mass="40210">MRHQERFDLRTGVLLCIGLVGWSGFVVQHCACSDGVFSVQSPSAPQHDILWDARKTQDELRAFNGESSGELAKGAGIRATEGEVFAGGRAAAGVISAEIPAEEGGEAAANPTSEREIEAPAAEDEAEAEISDASGGVAVTSPAAEEERLSARSASRPSGRRTGPDGVPSTRGLVFTAGGSILAAAVMMLLSRLSRQRSIQVWTVWREERQSLGLSVASDALVVASALVALLGGKRVVKGVMRKREATRRRRRDEIPGVEMPAKRKRRRSEAEGARATEGVRVSELVEDETPSHVSAPTEPGRTAIAATAVTGAAALAGSVALVLGSRRWFRYYHQVEEESRRLVAAGALFTGALFAAYKLFKQVRAKLAARRKKSTKA</sequence>
<evidence type="ECO:0000256" key="2">
    <source>
        <dbReference type="SAM" id="Phobius"/>
    </source>
</evidence>
<keyword evidence="2" id="KW-1133">Transmembrane helix</keyword>
<dbReference type="OrthoDB" id="10532680at2759"/>
<dbReference type="Proteomes" id="UP000028837">
    <property type="component" value="Unassembled WGS sequence"/>
</dbReference>
<feature type="transmembrane region" description="Helical" evidence="2">
    <location>
        <begin position="211"/>
        <end position="233"/>
    </location>
</feature>
<dbReference type="EMBL" id="AHZU02000249">
    <property type="protein sequence ID" value="KFG46773.1"/>
    <property type="molecule type" value="Genomic_DNA"/>
</dbReference>
<feature type="region of interest" description="Disordered" evidence="1">
    <location>
        <begin position="97"/>
        <end position="171"/>
    </location>
</feature>
<feature type="transmembrane region" description="Helical" evidence="2">
    <location>
        <begin position="170"/>
        <end position="191"/>
    </location>
</feature>
<gene>
    <name evidence="3" type="ORF">TGDOM2_247440</name>
</gene>
<comment type="caution">
    <text evidence="3">The sequence shown here is derived from an EMBL/GenBank/DDBJ whole genome shotgun (WGS) entry which is preliminary data.</text>
</comment>
<protein>
    <submittedName>
        <fullName evidence="3">Putative transmembrane protein</fullName>
    </submittedName>
</protein>
<feature type="compositionally biased region" description="Low complexity" evidence="1">
    <location>
        <begin position="151"/>
        <end position="161"/>
    </location>
</feature>